<dbReference type="InterPro" id="IPR051010">
    <property type="entry name" value="BCAA_transport"/>
</dbReference>
<dbReference type="InterPro" id="IPR028081">
    <property type="entry name" value="Leu-bd"/>
</dbReference>
<feature type="domain" description="Leucine-binding protein" evidence="4">
    <location>
        <begin position="30"/>
        <end position="367"/>
    </location>
</feature>
<dbReference type="InterPro" id="IPR028082">
    <property type="entry name" value="Peripla_BP_I"/>
</dbReference>
<protein>
    <submittedName>
        <fullName evidence="5">Branched-chain amino acid transport system substrate-binding protein</fullName>
    </submittedName>
</protein>
<dbReference type="Gene3D" id="3.40.50.2300">
    <property type="match status" value="2"/>
</dbReference>
<reference evidence="5 6" key="1">
    <citation type="submission" date="2018-06" db="EMBL/GenBank/DDBJ databases">
        <title>Genomic Encyclopedia of Type Strains, Phase IV (KMG-IV): sequencing the most valuable type-strain genomes for metagenomic binning, comparative biology and taxonomic classification.</title>
        <authorList>
            <person name="Goeker M."/>
        </authorList>
    </citation>
    <scope>NUCLEOTIDE SEQUENCE [LARGE SCALE GENOMIC DNA]</scope>
    <source>
        <strain evidence="5 6">DSM 25520</strain>
    </source>
</reference>
<dbReference type="PANTHER" id="PTHR30483">
    <property type="entry name" value="LEUCINE-SPECIFIC-BINDING PROTEIN"/>
    <property type="match status" value="1"/>
</dbReference>
<dbReference type="RefSeq" id="WP_113932154.1">
    <property type="nucleotide sequence ID" value="NZ_JACCEU010000002.1"/>
</dbReference>
<comment type="similarity">
    <text evidence="1">Belongs to the leucine-binding protein family.</text>
</comment>
<feature type="chain" id="PRO_5016627876" evidence="3">
    <location>
        <begin position="28"/>
        <end position="393"/>
    </location>
</feature>
<keyword evidence="2 3" id="KW-0732">Signal</keyword>
<evidence type="ECO:0000256" key="1">
    <source>
        <dbReference type="ARBA" id="ARBA00010062"/>
    </source>
</evidence>
<comment type="caution">
    <text evidence="5">The sequence shown here is derived from an EMBL/GenBank/DDBJ whole genome shotgun (WGS) entry which is preliminary data.</text>
</comment>
<evidence type="ECO:0000313" key="6">
    <source>
        <dbReference type="Proteomes" id="UP000253628"/>
    </source>
</evidence>
<accession>A0A366HI31</accession>
<keyword evidence="6" id="KW-1185">Reference proteome</keyword>
<feature type="signal peptide" evidence="3">
    <location>
        <begin position="1"/>
        <end position="27"/>
    </location>
</feature>
<gene>
    <name evidence="5" type="ORF">DFR37_102302</name>
</gene>
<name>A0A366HI31_9BURK</name>
<evidence type="ECO:0000313" key="5">
    <source>
        <dbReference type="EMBL" id="RBP41922.1"/>
    </source>
</evidence>
<dbReference type="EMBL" id="QNRQ01000002">
    <property type="protein sequence ID" value="RBP41922.1"/>
    <property type="molecule type" value="Genomic_DNA"/>
</dbReference>
<evidence type="ECO:0000259" key="4">
    <source>
        <dbReference type="Pfam" id="PF13458"/>
    </source>
</evidence>
<evidence type="ECO:0000256" key="2">
    <source>
        <dbReference type="ARBA" id="ARBA00022729"/>
    </source>
</evidence>
<dbReference type="AlphaFoldDB" id="A0A366HI31"/>
<dbReference type="SUPFAM" id="SSF53822">
    <property type="entry name" value="Periplasmic binding protein-like I"/>
    <property type="match status" value="1"/>
</dbReference>
<organism evidence="5 6">
    <name type="scientific">Eoetvoesiella caeni</name>
    <dbReference type="NCBI Taxonomy" id="645616"/>
    <lineage>
        <taxon>Bacteria</taxon>
        <taxon>Pseudomonadati</taxon>
        <taxon>Pseudomonadota</taxon>
        <taxon>Betaproteobacteria</taxon>
        <taxon>Burkholderiales</taxon>
        <taxon>Alcaligenaceae</taxon>
        <taxon>Eoetvoesiella</taxon>
    </lineage>
</organism>
<evidence type="ECO:0000256" key="3">
    <source>
        <dbReference type="SAM" id="SignalP"/>
    </source>
</evidence>
<proteinExistence type="inferred from homology"/>
<dbReference type="Proteomes" id="UP000253628">
    <property type="component" value="Unassembled WGS sequence"/>
</dbReference>
<dbReference type="Pfam" id="PF13458">
    <property type="entry name" value="Peripla_BP_6"/>
    <property type="match status" value="1"/>
</dbReference>
<dbReference type="PANTHER" id="PTHR30483:SF6">
    <property type="entry name" value="PERIPLASMIC BINDING PROTEIN OF ABC TRANSPORTER FOR NATURAL AMINO ACIDS"/>
    <property type="match status" value="1"/>
</dbReference>
<sequence length="393" mass="42455">MRTHNKFASHYFCALALAAAVASPALAQKPVPIGFITTLSTPAGYLGEDERDGFMLAVKEEGGKLGGIPVDVRIEDDGLKPANAKLTADRMLQEGIKLFTGINFSNVMMAVGPTVIGAKAFYISNNAGPAAFAGKNCNPYFFGAAFQNDTFADTVGFVANEIGAKKAVIMVPNYQAGRDAAEGFKKTFKGQIVAEIYTKLDQTDFSVELARIRGLDADTLFQFHPGGTGINLVKQFSSSGLDKKLKMVTPIYSMDERMLAAVGQAGKGFYMSSLWSADLPNAANKKFVESFTKTYNRVPTAQAAQSYDTALLIGSALKAVDGDMSKTDAFRDALRKADFHSVRGNFKFGPNQFPIQDWHMLETVDDGKGNVVYKNVKTVAKDRGDPYAADCKM</sequence>
<dbReference type="CDD" id="cd06359">
    <property type="entry name" value="PBP1_Nba-like"/>
    <property type="match status" value="1"/>
</dbReference>
<dbReference type="OrthoDB" id="8522748at2"/>